<dbReference type="InterPro" id="IPR002110">
    <property type="entry name" value="Ankyrin_rpt"/>
</dbReference>
<dbReference type="SMART" id="SM00248">
    <property type="entry name" value="ANK"/>
    <property type="match status" value="4"/>
</dbReference>
<dbReference type="InterPro" id="IPR036770">
    <property type="entry name" value="Ankyrin_rpt-contain_sf"/>
</dbReference>
<dbReference type="Pfam" id="PF00023">
    <property type="entry name" value="Ank"/>
    <property type="match status" value="1"/>
</dbReference>
<reference evidence="5" key="1">
    <citation type="submission" date="2021-02" db="EMBL/GenBank/DDBJ databases">
        <authorList>
            <person name="Nowell W R."/>
        </authorList>
    </citation>
    <scope>NUCLEOTIDE SEQUENCE</scope>
</reference>
<evidence type="ECO:0000313" key="5">
    <source>
        <dbReference type="EMBL" id="CAF3712479.1"/>
    </source>
</evidence>
<dbReference type="PANTHER" id="PTHR24198:SF165">
    <property type="entry name" value="ANKYRIN REPEAT-CONTAINING PROTEIN-RELATED"/>
    <property type="match status" value="1"/>
</dbReference>
<dbReference type="EMBL" id="CAJOBA010004417">
    <property type="protein sequence ID" value="CAF3712479.1"/>
    <property type="molecule type" value="Genomic_DNA"/>
</dbReference>
<dbReference type="Gene3D" id="1.25.40.20">
    <property type="entry name" value="Ankyrin repeat-containing domain"/>
    <property type="match status" value="1"/>
</dbReference>
<dbReference type="PROSITE" id="PS50088">
    <property type="entry name" value="ANK_REPEAT"/>
    <property type="match status" value="2"/>
</dbReference>
<evidence type="ECO:0000313" key="4">
    <source>
        <dbReference type="EMBL" id="CAF0936959.1"/>
    </source>
</evidence>
<name>A0A8S2I9L9_9BILA</name>
<evidence type="ECO:0000256" key="1">
    <source>
        <dbReference type="ARBA" id="ARBA00022737"/>
    </source>
</evidence>
<evidence type="ECO:0000313" key="6">
    <source>
        <dbReference type="Proteomes" id="UP000682733"/>
    </source>
</evidence>
<keyword evidence="2 3" id="KW-0040">ANK repeat</keyword>
<dbReference type="Proteomes" id="UP000682733">
    <property type="component" value="Unassembled WGS sequence"/>
</dbReference>
<dbReference type="PROSITE" id="PS50297">
    <property type="entry name" value="ANK_REP_REGION"/>
    <property type="match status" value="2"/>
</dbReference>
<comment type="caution">
    <text evidence="5">The sequence shown here is derived from an EMBL/GenBank/DDBJ whole genome shotgun (WGS) entry which is preliminary data.</text>
</comment>
<proteinExistence type="predicted"/>
<dbReference type="EMBL" id="CAJNOK010004413">
    <property type="protein sequence ID" value="CAF0936959.1"/>
    <property type="molecule type" value="Genomic_DNA"/>
</dbReference>
<dbReference type="Proteomes" id="UP000677228">
    <property type="component" value="Unassembled WGS sequence"/>
</dbReference>
<protein>
    <submittedName>
        <fullName evidence="5">Uncharacterized protein</fullName>
    </submittedName>
</protein>
<gene>
    <name evidence="4" type="ORF">OVA965_LOCUS11431</name>
    <name evidence="5" type="ORF">TMI583_LOCUS11432</name>
</gene>
<dbReference type="Pfam" id="PF12796">
    <property type="entry name" value="Ank_2"/>
    <property type="match status" value="1"/>
</dbReference>
<dbReference type="PANTHER" id="PTHR24198">
    <property type="entry name" value="ANKYRIN REPEAT AND PROTEIN KINASE DOMAIN-CONTAINING PROTEIN"/>
    <property type="match status" value="1"/>
</dbReference>
<organism evidence="5 6">
    <name type="scientific">Didymodactylos carnosus</name>
    <dbReference type="NCBI Taxonomy" id="1234261"/>
    <lineage>
        <taxon>Eukaryota</taxon>
        <taxon>Metazoa</taxon>
        <taxon>Spiralia</taxon>
        <taxon>Gnathifera</taxon>
        <taxon>Rotifera</taxon>
        <taxon>Eurotatoria</taxon>
        <taxon>Bdelloidea</taxon>
        <taxon>Philodinida</taxon>
        <taxon>Philodinidae</taxon>
        <taxon>Didymodactylos</taxon>
    </lineage>
</organism>
<dbReference type="SUPFAM" id="SSF48403">
    <property type="entry name" value="Ankyrin repeat"/>
    <property type="match status" value="1"/>
</dbReference>
<accession>A0A8S2I9L9</accession>
<dbReference type="AlphaFoldDB" id="A0A8S2I9L9"/>
<keyword evidence="1" id="KW-0677">Repeat</keyword>
<feature type="repeat" description="ANK" evidence="3">
    <location>
        <begin position="334"/>
        <end position="366"/>
    </location>
</feature>
<feature type="repeat" description="ANK" evidence="3">
    <location>
        <begin position="301"/>
        <end position="333"/>
    </location>
</feature>
<evidence type="ECO:0000256" key="3">
    <source>
        <dbReference type="PROSITE-ProRule" id="PRU00023"/>
    </source>
</evidence>
<sequence>MNETRRSEFEFKITLGVLKYTLPLALTYGYRKDEKFSTIGCQRFAIYLCDQYLVNYDSQHTGINMSGVIIGRNVIGEIISSKTEPKDIIVKCEYDGIKYPCVLITTPLKQFKSFIPGQLIQFDLIEHKHYHECINIKLVDDTNNHENVQTSNIVEKEDEVDEDIVENFDTLSTCTDITENINGQRVPFRVITTLPSNPHIGKTIRQINRNSQRTNTTMTIVDNDLIDQQLCKISSIDIFSAVTMGDVETVLWLLNHYPHLSSVRDVWSRTPLHYMCRQGYTIMIQSLLSIQMCNVNAMDSNGIIPLREAVEFNQLDCVHLLLQRNADPNIKDKNGRTCYHLAAMKGYCDILELILPYCKDINVKDLENTTSLYKATYYEMYDAVKLLINWGASIEKSSIRNHTIAQMLAKQKQYDLLKLVFLARIHTTNESWLNENTTSTSFSMRSPLTIVKIDDDKLIQWLLKQQTQIPSLLLCCIRKIRFNLAGRQRQQSIEKNINEHLIMLSKNLKDNLLLKNLVEK</sequence>
<evidence type="ECO:0000256" key="2">
    <source>
        <dbReference type="ARBA" id="ARBA00023043"/>
    </source>
</evidence>